<evidence type="ECO:0000256" key="2">
    <source>
        <dbReference type="ARBA" id="ARBA00023125"/>
    </source>
</evidence>
<dbReference type="SUPFAM" id="SSF54277">
    <property type="entry name" value="CAD &amp; PB1 domains"/>
    <property type="match status" value="1"/>
</dbReference>
<keyword evidence="3" id="KW-0804">Transcription</keyword>
<dbReference type="PANTHER" id="PTHR32002">
    <property type="entry name" value="PROTEIN NLP8"/>
    <property type="match status" value="1"/>
</dbReference>
<dbReference type="InterPro" id="IPR000270">
    <property type="entry name" value="PB1_dom"/>
</dbReference>
<dbReference type="Gene3D" id="3.10.20.90">
    <property type="entry name" value="Phosphatidylinositol 3-kinase Catalytic Subunit, Chain A, domain 1"/>
    <property type="match status" value="1"/>
</dbReference>
<feature type="domain" description="PB1" evidence="7">
    <location>
        <begin position="307"/>
        <end position="387"/>
    </location>
</feature>
<dbReference type="PROSITE" id="PS51745">
    <property type="entry name" value="PB1"/>
    <property type="match status" value="1"/>
</dbReference>
<sequence length="389" mass="44437">MSEVEHNVADMEIEEEEEEEEESDSDSIEEPDSDGEIFVLSLFQEELSCQRPTSSGKLWVLWSPTNHSSYCKVGELFEPSSGYCIELVCVIRVLMFCIEQVCRTFEIRSEGSQYALDEIMKGMMKHHHLKIADYIPEFFLPSTKTNEHPHPRTLMLDSTMKHHHLPSFKVASGEELGVELSVEAITFDSFQICQTTRCPTRPEAALQNGGEMVLQLMVEDVSAEQRKEGPIQTLKKTFPLEDIIQHFEKNLEDAAKSLRVSRSTLKRNCREHGITQWPSHKRNKVNEQGPPCSSLSHGQTVVATVRTVTIVAIYKDDLFKFEISVESGMVVLEEEIAKRIKVTSFKIKYFDEDGDLVSVACDEDLWRCMDISRRSGKNKIEIWVQPITN</sequence>
<gene>
    <name evidence="8" type="ORF">Din_038262</name>
</gene>
<dbReference type="PANTHER" id="PTHR32002:SF49">
    <property type="entry name" value="BILE ACID:SODIUM SYMPORTER_ARSENICAL RESISTANCE PROTEIN ACR3-RELATED"/>
    <property type="match status" value="1"/>
</dbReference>
<dbReference type="EMBL" id="GHES01038262">
    <property type="protein sequence ID" value="MPA68821.1"/>
    <property type="molecule type" value="Transcribed_RNA"/>
</dbReference>
<dbReference type="Pfam" id="PF02042">
    <property type="entry name" value="RWP-RK"/>
    <property type="match status" value="1"/>
</dbReference>
<evidence type="ECO:0000259" key="6">
    <source>
        <dbReference type="PROSITE" id="PS51519"/>
    </source>
</evidence>
<organism evidence="8">
    <name type="scientific">Davidia involucrata</name>
    <name type="common">Dove tree</name>
    <dbReference type="NCBI Taxonomy" id="16924"/>
    <lineage>
        <taxon>Eukaryota</taxon>
        <taxon>Viridiplantae</taxon>
        <taxon>Streptophyta</taxon>
        <taxon>Embryophyta</taxon>
        <taxon>Tracheophyta</taxon>
        <taxon>Spermatophyta</taxon>
        <taxon>Magnoliopsida</taxon>
        <taxon>eudicotyledons</taxon>
        <taxon>Gunneridae</taxon>
        <taxon>Pentapetalae</taxon>
        <taxon>asterids</taxon>
        <taxon>Cornales</taxon>
        <taxon>Nyssaceae</taxon>
        <taxon>Davidia</taxon>
    </lineage>
</organism>
<protein>
    <recommendedName>
        <fullName evidence="9">PB1 domain-containing protein</fullName>
    </recommendedName>
</protein>
<dbReference type="Pfam" id="PF00564">
    <property type="entry name" value="PB1"/>
    <property type="match status" value="1"/>
</dbReference>
<dbReference type="SMART" id="SM00666">
    <property type="entry name" value="PB1"/>
    <property type="match status" value="1"/>
</dbReference>
<keyword evidence="4" id="KW-0539">Nucleus</keyword>
<evidence type="ECO:0000256" key="4">
    <source>
        <dbReference type="ARBA" id="ARBA00023242"/>
    </source>
</evidence>
<evidence type="ECO:0000313" key="8">
    <source>
        <dbReference type="EMBL" id="MPA68821.1"/>
    </source>
</evidence>
<name>A0A5B7BLX0_DAVIN</name>
<dbReference type="AlphaFoldDB" id="A0A5B7BLX0"/>
<dbReference type="GO" id="GO:0003677">
    <property type="term" value="F:DNA binding"/>
    <property type="evidence" value="ECO:0007669"/>
    <property type="project" value="UniProtKB-KW"/>
</dbReference>
<dbReference type="InterPro" id="IPR003035">
    <property type="entry name" value="RWP-RK_dom"/>
</dbReference>
<dbReference type="PROSITE" id="PS51519">
    <property type="entry name" value="RWP_RK"/>
    <property type="match status" value="1"/>
</dbReference>
<evidence type="ECO:0000256" key="3">
    <source>
        <dbReference type="ARBA" id="ARBA00023163"/>
    </source>
</evidence>
<dbReference type="InterPro" id="IPR045012">
    <property type="entry name" value="NLP"/>
</dbReference>
<evidence type="ECO:0000256" key="5">
    <source>
        <dbReference type="SAM" id="MobiDB-lite"/>
    </source>
</evidence>
<reference evidence="8" key="1">
    <citation type="submission" date="2019-08" db="EMBL/GenBank/DDBJ databases">
        <title>Reference gene set and small RNA set construction with multiple tissues from Davidia involucrata Baill.</title>
        <authorList>
            <person name="Yang H."/>
            <person name="Zhou C."/>
            <person name="Li G."/>
            <person name="Wang J."/>
            <person name="Gao P."/>
            <person name="Wang M."/>
            <person name="Wang R."/>
            <person name="Zhao Y."/>
        </authorList>
    </citation>
    <scope>NUCLEOTIDE SEQUENCE</scope>
    <source>
        <tissue evidence="8">Mixed with DoveR01_LX</tissue>
    </source>
</reference>
<dbReference type="InterPro" id="IPR053793">
    <property type="entry name" value="PB1-like"/>
</dbReference>
<keyword evidence="1" id="KW-0805">Transcription regulation</keyword>
<evidence type="ECO:0000256" key="1">
    <source>
        <dbReference type="ARBA" id="ARBA00023015"/>
    </source>
</evidence>
<evidence type="ECO:0008006" key="9">
    <source>
        <dbReference type="Google" id="ProtNLM"/>
    </source>
</evidence>
<feature type="compositionally biased region" description="Acidic residues" evidence="5">
    <location>
        <begin position="11"/>
        <end position="32"/>
    </location>
</feature>
<dbReference type="GO" id="GO:0003700">
    <property type="term" value="F:DNA-binding transcription factor activity"/>
    <property type="evidence" value="ECO:0007669"/>
    <property type="project" value="InterPro"/>
</dbReference>
<keyword evidence="2" id="KW-0238">DNA-binding</keyword>
<accession>A0A5B7BLX0</accession>
<proteinExistence type="predicted"/>
<evidence type="ECO:0000259" key="7">
    <source>
        <dbReference type="PROSITE" id="PS51745"/>
    </source>
</evidence>
<feature type="domain" description="RWP-RK" evidence="6">
    <location>
        <begin position="221"/>
        <end position="307"/>
    </location>
</feature>
<feature type="region of interest" description="Disordered" evidence="5">
    <location>
        <begin position="1"/>
        <end position="32"/>
    </location>
</feature>